<keyword evidence="6 9" id="KW-0067">ATP-binding</keyword>
<comment type="catalytic activity">
    <reaction evidence="8">
        <text>L-seryl-[protein] + ATP = O-phospho-L-seryl-[protein] + ADP + H(+)</text>
        <dbReference type="Rhea" id="RHEA:17989"/>
        <dbReference type="Rhea" id="RHEA-COMP:9863"/>
        <dbReference type="Rhea" id="RHEA-COMP:11604"/>
        <dbReference type="ChEBI" id="CHEBI:15378"/>
        <dbReference type="ChEBI" id="CHEBI:29999"/>
        <dbReference type="ChEBI" id="CHEBI:30616"/>
        <dbReference type="ChEBI" id="CHEBI:83421"/>
        <dbReference type="ChEBI" id="CHEBI:456216"/>
        <dbReference type="EC" id="2.7.11.1"/>
    </reaction>
</comment>
<reference evidence="13" key="1">
    <citation type="submission" date="2020-11" db="EMBL/GenBank/DDBJ databases">
        <authorList>
            <person name="Koelle M."/>
            <person name="Horta M.A.C."/>
            <person name="Nowrousian M."/>
            <person name="Ohm R.A."/>
            <person name="Benz P."/>
            <person name="Pilgard A."/>
        </authorList>
    </citation>
    <scope>NUCLEOTIDE SEQUENCE</scope>
    <source>
        <strain evidence="13">FPRL280</strain>
    </source>
</reference>
<evidence type="ECO:0000256" key="6">
    <source>
        <dbReference type="ARBA" id="ARBA00022840"/>
    </source>
</evidence>
<dbReference type="Gene3D" id="1.10.510.10">
    <property type="entry name" value="Transferase(Phosphotransferase) domain 1"/>
    <property type="match status" value="1"/>
</dbReference>
<evidence type="ECO:0000256" key="8">
    <source>
        <dbReference type="ARBA" id="ARBA00048679"/>
    </source>
</evidence>
<dbReference type="Proteomes" id="UP000639403">
    <property type="component" value="Unassembled WGS sequence"/>
</dbReference>
<dbReference type="SUPFAM" id="SSF56112">
    <property type="entry name" value="Protein kinase-like (PK-like)"/>
    <property type="match status" value="1"/>
</dbReference>
<dbReference type="EC" id="2.7.11.1" evidence="1"/>
<dbReference type="EMBL" id="JADOXO010000018">
    <property type="protein sequence ID" value="KAF9819473.1"/>
    <property type="molecule type" value="Genomic_DNA"/>
</dbReference>
<evidence type="ECO:0000256" key="10">
    <source>
        <dbReference type="RuleBase" id="RU000304"/>
    </source>
</evidence>
<dbReference type="PROSITE" id="PS50011">
    <property type="entry name" value="PROTEIN_KINASE_DOM"/>
    <property type="match status" value="1"/>
</dbReference>
<evidence type="ECO:0000256" key="9">
    <source>
        <dbReference type="PROSITE-ProRule" id="PRU10141"/>
    </source>
</evidence>
<dbReference type="PROSITE" id="PS00107">
    <property type="entry name" value="PROTEIN_KINASE_ATP"/>
    <property type="match status" value="1"/>
</dbReference>
<dbReference type="PROSITE" id="PS00108">
    <property type="entry name" value="PROTEIN_KINASE_ST"/>
    <property type="match status" value="1"/>
</dbReference>
<evidence type="ECO:0000256" key="7">
    <source>
        <dbReference type="ARBA" id="ARBA00047899"/>
    </source>
</evidence>
<evidence type="ECO:0000313" key="14">
    <source>
        <dbReference type="Proteomes" id="UP000639403"/>
    </source>
</evidence>
<comment type="caution">
    <text evidence="13">The sequence shown here is derived from an EMBL/GenBank/DDBJ whole genome shotgun (WGS) entry which is preliminary data.</text>
</comment>
<protein>
    <recommendedName>
        <fullName evidence="1">non-specific serine/threonine protein kinase</fullName>
        <ecNumber evidence="1">2.7.11.1</ecNumber>
    </recommendedName>
</protein>
<dbReference type="PANTHER" id="PTHR43895">
    <property type="entry name" value="CALCIUM/CALMODULIN-DEPENDENT PROTEIN KINASE KINASE-RELATED"/>
    <property type="match status" value="1"/>
</dbReference>
<reference evidence="13" key="2">
    <citation type="journal article" name="Front. Microbiol.">
        <title>Degradative Capacity of Two Strains of Rhodonia placenta: From Phenotype to Genotype.</title>
        <authorList>
            <person name="Kolle M."/>
            <person name="Horta M.A.C."/>
            <person name="Nowrousian M."/>
            <person name="Ohm R.A."/>
            <person name="Benz J.P."/>
            <person name="Pilgard A."/>
        </authorList>
    </citation>
    <scope>NUCLEOTIDE SEQUENCE</scope>
    <source>
        <strain evidence="13">FPRL280</strain>
    </source>
</reference>
<keyword evidence="5" id="KW-0418">Kinase</keyword>
<dbReference type="InterPro" id="IPR000719">
    <property type="entry name" value="Prot_kinase_dom"/>
</dbReference>
<dbReference type="Pfam" id="PF00069">
    <property type="entry name" value="Pkinase"/>
    <property type="match status" value="1"/>
</dbReference>
<dbReference type="InterPro" id="IPR011009">
    <property type="entry name" value="Kinase-like_dom_sf"/>
</dbReference>
<proteinExistence type="inferred from homology"/>
<comment type="similarity">
    <text evidence="10">Belongs to the protein kinase superfamily.</text>
</comment>
<dbReference type="InterPro" id="IPR008271">
    <property type="entry name" value="Ser/Thr_kinase_AS"/>
</dbReference>
<name>A0A8H7P886_9APHY</name>
<accession>A0A8H7P886</accession>
<evidence type="ECO:0000313" key="13">
    <source>
        <dbReference type="EMBL" id="KAF9819473.1"/>
    </source>
</evidence>
<evidence type="ECO:0000256" key="5">
    <source>
        <dbReference type="ARBA" id="ARBA00022777"/>
    </source>
</evidence>
<dbReference type="GO" id="GO:0005524">
    <property type="term" value="F:ATP binding"/>
    <property type="evidence" value="ECO:0007669"/>
    <property type="project" value="UniProtKB-UniRule"/>
</dbReference>
<feature type="region of interest" description="Disordered" evidence="11">
    <location>
        <begin position="379"/>
        <end position="403"/>
    </location>
</feature>
<evidence type="ECO:0000256" key="3">
    <source>
        <dbReference type="ARBA" id="ARBA00022679"/>
    </source>
</evidence>
<feature type="domain" description="Protein kinase" evidence="12">
    <location>
        <begin position="23"/>
        <end position="294"/>
    </location>
</feature>
<organism evidence="13 14">
    <name type="scientific">Rhodonia placenta</name>
    <dbReference type="NCBI Taxonomy" id="104341"/>
    <lineage>
        <taxon>Eukaryota</taxon>
        <taxon>Fungi</taxon>
        <taxon>Dikarya</taxon>
        <taxon>Basidiomycota</taxon>
        <taxon>Agaricomycotina</taxon>
        <taxon>Agaricomycetes</taxon>
        <taxon>Polyporales</taxon>
        <taxon>Adustoporiaceae</taxon>
        <taxon>Rhodonia</taxon>
    </lineage>
</organism>
<evidence type="ECO:0000256" key="2">
    <source>
        <dbReference type="ARBA" id="ARBA00022527"/>
    </source>
</evidence>
<dbReference type="GO" id="GO:0007165">
    <property type="term" value="P:signal transduction"/>
    <property type="evidence" value="ECO:0007669"/>
    <property type="project" value="TreeGrafter"/>
</dbReference>
<evidence type="ECO:0000256" key="1">
    <source>
        <dbReference type="ARBA" id="ARBA00012513"/>
    </source>
</evidence>
<keyword evidence="2 10" id="KW-0723">Serine/threonine-protein kinase</keyword>
<dbReference type="AlphaFoldDB" id="A0A8H7P886"/>
<evidence type="ECO:0000256" key="4">
    <source>
        <dbReference type="ARBA" id="ARBA00022741"/>
    </source>
</evidence>
<keyword evidence="3" id="KW-0808">Transferase</keyword>
<dbReference type="SMART" id="SM00220">
    <property type="entry name" value="S_TKc"/>
    <property type="match status" value="1"/>
</dbReference>
<dbReference type="PANTHER" id="PTHR43895:SF32">
    <property type="entry name" value="SERINE_THREONINE-PROTEIN KINASE CHK1"/>
    <property type="match status" value="1"/>
</dbReference>
<keyword evidence="4 9" id="KW-0547">Nucleotide-binding</keyword>
<feature type="binding site" evidence="9">
    <location>
        <position position="56"/>
    </location>
    <ligand>
        <name>ATP</name>
        <dbReference type="ChEBI" id="CHEBI:30616"/>
    </ligand>
</feature>
<evidence type="ECO:0000259" key="12">
    <source>
        <dbReference type="PROSITE" id="PS50011"/>
    </source>
</evidence>
<gene>
    <name evidence="13" type="ORF">IEO21_02081</name>
</gene>
<comment type="catalytic activity">
    <reaction evidence="7">
        <text>L-threonyl-[protein] + ATP = O-phospho-L-threonyl-[protein] + ADP + H(+)</text>
        <dbReference type="Rhea" id="RHEA:46608"/>
        <dbReference type="Rhea" id="RHEA-COMP:11060"/>
        <dbReference type="Rhea" id="RHEA-COMP:11605"/>
        <dbReference type="ChEBI" id="CHEBI:15378"/>
        <dbReference type="ChEBI" id="CHEBI:30013"/>
        <dbReference type="ChEBI" id="CHEBI:30616"/>
        <dbReference type="ChEBI" id="CHEBI:61977"/>
        <dbReference type="ChEBI" id="CHEBI:456216"/>
        <dbReference type="EC" id="2.7.11.1"/>
    </reaction>
</comment>
<dbReference type="GO" id="GO:0004674">
    <property type="term" value="F:protein serine/threonine kinase activity"/>
    <property type="evidence" value="ECO:0007669"/>
    <property type="project" value="UniProtKB-KW"/>
</dbReference>
<evidence type="ECO:0000256" key="11">
    <source>
        <dbReference type="SAM" id="MobiDB-lite"/>
    </source>
</evidence>
<feature type="compositionally biased region" description="Low complexity" evidence="11">
    <location>
        <begin position="379"/>
        <end position="395"/>
    </location>
</feature>
<dbReference type="InterPro" id="IPR017441">
    <property type="entry name" value="Protein_kinase_ATP_BS"/>
</dbReference>
<sequence length="466" mass="51137">MAQFSAILPNFTGLILCKGRMRLRLLKVLGTGAYGVVYLAHDMNSPAHSPAHYAVKCLLRHPEESEHHSLQQREIAYHTKASSHPHVVKLHDIIEEKYYLYLVLDHCPGGDLFSAIIERGEFANNDARIKRTFLQLLDAVHGCHDLGIFHRDLKPENVLCSHDGDHVFLSDFGLATRTRLSVTFGCGSSFYMSPECVGAHTCKRPFVTSVSDIWSLGVILVNLVTGRNPWHIASPADDQGFASYLNEGERYLTRMLPISRSLGALLARVFATVPEQRINLNGLRKAIIELDTFFPEAKPSEPAPPIAHAVSVDITDFDRSDAISNESEELELVEIRPLPSAITVTLSPPVLRVVNNPSARSTYPSTAVSDGSDRTAFSESLFSEASESSSSSESEGPITPEVHPVEVVTSVPSIALEAIKGLPECDLQLGLTGIVDAAGSASSLGLKKRKMPLSWERFVERIRLRA</sequence>